<dbReference type="SFLD" id="SFLDS00029">
    <property type="entry name" value="Radical_SAM"/>
    <property type="match status" value="1"/>
</dbReference>
<gene>
    <name evidence="5" type="ORF">IAD26_00645</name>
</gene>
<dbReference type="GO" id="GO:0051536">
    <property type="term" value="F:iron-sulfur cluster binding"/>
    <property type="evidence" value="ECO:0007669"/>
    <property type="project" value="UniProtKB-KW"/>
</dbReference>
<sequence>MKSPKDMKIIQIDITNACINRCSNCTRFCGHHTKPFFMDFETFKKAVDSFDGWKGCVGIIGGEPTLHPEFEKFVDYMRQKRVGHFLYNSRKPIYNMQEHIYKNLNNTCAQIGLWSSLNKGYYRHFETINDTFDWQLLNDHNNKCLHQAILMARKDLGISDEEFINKRDNCFAQNTWSATITPKGAFFCEIAAALDMLFDGPGGWPVEKGWYNRTPEEFGEQLQWCELCSLCLDVPQRISCEDIDDISPTLLEKLKEVGSPKIKAGNYCLHDKEDYEKHKDSYKSFTHCDDYMQAGSNIRTTTDNKNYYPRSFEITSADNAACVIDKKTDWVVISKNKRDAKKISKYLTNMVINPGCLYKYKGELVFNPLARSVRDYIKENALDFKKLESYYGSDKVVRVDIVKPDSFINNIRNYIIKALKVFKYTWF</sequence>
<keyword evidence="4" id="KW-0411">Iron-sulfur</keyword>
<dbReference type="Proteomes" id="UP000886748">
    <property type="component" value="Unassembled WGS sequence"/>
</dbReference>
<dbReference type="Gene3D" id="3.20.20.70">
    <property type="entry name" value="Aldolase class I"/>
    <property type="match status" value="1"/>
</dbReference>
<dbReference type="EMBL" id="DVOD01000007">
    <property type="protein sequence ID" value="HIU91619.1"/>
    <property type="molecule type" value="Genomic_DNA"/>
</dbReference>
<reference evidence="5" key="1">
    <citation type="submission" date="2020-10" db="EMBL/GenBank/DDBJ databases">
        <authorList>
            <person name="Gilroy R."/>
        </authorList>
    </citation>
    <scope>NUCLEOTIDE SEQUENCE</scope>
    <source>
        <strain evidence="5">CHK154-7741</strain>
    </source>
</reference>
<dbReference type="InterPro" id="IPR013785">
    <property type="entry name" value="Aldolase_TIM"/>
</dbReference>
<name>A0A9D1MY60_9CLOT</name>
<dbReference type="SUPFAM" id="SSF102114">
    <property type="entry name" value="Radical SAM enzymes"/>
    <property type="match status" value="1"/>
</dbReference>
<evidence type="ECO:0000256" key="2">
    <source>
        <dbReference type="ARBA" id="ARBA00022723"/>
    </source>
</evidence>
<evidence type="ECO:0000256" key="1">
    <source>
        <dbReference type="ARBA" id="ARBA00022691"/>
    </source>
</evidence>
<proteinExistence type="predicted"/>
<comment type="caution">
    <text evidence="5">The sequence shown here is derived from an EMBL/GenBank/DDBJ whole genome shotgun (WGS) entry which is preliminary data.</text>
</comment>
<keyword evidence="2" id="KW-0479">Metal-binding</keyword>
<organism evidence="5 6">
    <name type="scientific">Candidatus Limenecus avicola</name>
    <dbReference type="NCBI Taxonomy" id="2840847"/>
    <lineage>
        <taxon>Bacteria</taxon>
        <taxon>Bacillati</taxon>
        <taxon>Bacillota</taxon>
        <taxon>Clostridia</taxon>
        <taxon>Eubacteriales</taxon>
        <taxon>Clostridiaceae</taxon>
        <taxon>Clostridiaceae incertae sedis</taxon>
        <taxon>Candidatus Limenecus</taxon>
    </lineage>
</organism>
<evidence type="ECO:0000313" key="5">
    <source>
        <dbReference type="EMBL" id="HIU91619.1"/>
    </source>
</evidence>
<evidence type="ECO:0000256" key="4">
    <source>
        <dbReference type="ARBA" id="ARBA00023014"/>
    </source>
</evidence>
<dbReference type="InterPro" id="IPR058240">
    <property type="entry name" value="rSAM_sf"/>
</dbReference>
<accession>A0A9D1MY60</accession>
<dbReference type="GO" id="GO:0003824">
    <property type="term" value="F:catalytic activity"/>
    <property type="evidence" value="ECO:0007669"/>
    <property type="project" value="InterPro"/>
</dbReference>
<evidence type="ECO:0000256" key="3">
    <source>
        <dbReference type="ARBA" id="ARBA00023004"/>
    </source>
</evidence>
<dbReference type="InterPro" id="IPR007197">
    <property type="entry name" value="rSAM"/>
</dbReference>
<keyword evidence="3" id="KW-0408">Iron</keyword>
<keyword evidence="1" id="KW-0949">S-adenosyl-L-methionine</keyword>
<dbReference type="AlphaFoldDB" id="A0A9D1MY60"/>
<dbReference type="GO" id="GO:0046872">
    <property type="term" value="F:metal ion binding"/>
    <property type="evidence" value="ECO:0007669"/>
    <property type="project" value="UniProtKB-KW"/>
</dbReference>
<evidence type="ECO:0000313" key="6">
    <source>
        <dbReference type="Proteomes" id="UP000886748"/>
    </source>
</evidence>
<protein>
    <submittedName>
        <fullName evidence="5">Radical SAM protein</fullName>
    </submittedName>
</protein>
<reference evidence="5" key="2">
    <citation type="journal article" date="2021" name="PeerJ">
        <title>Extensive microbial diversity within the chicken gut microbiome revealed by metagenomics and culture.</title>
        <authorList>
            <person name="Gilroy R."/>
            <person name="Ravi A."/>
            <person name="Getino M."/>
            <person name="Pursley I."/>
            <person name="Horton D.L."/>
            <person name="Alikhan N.F."/>
            <person name="Baker D."/>
            <person name="Gharbi K."/>
            <person name="Hall N."/>
            <person name="Watson M."/>
            <person name="Adriaenssens E.M."/>
            <person name="Foster-Nyarko E."/>
            <person name="Jarju S."/>
            <person name="Secka A."/>
            <person name="Antonio M."/>
            <person name="Oren A."/>
            <person name="Chaudhuri R.R."/>
            <person name="La Ragione R."/>
            <person name="Hildebrand F."/>
            <person name="Pallen M.J."/>
        </authorList>
    </citation>
    <scope>NUCLEOTIDE SEQUENCE</scope>
    <source>
        <strain evidence="5">CHK154-7741</strain>
    </source>
</reference>